<protein>
    <submittedName>
        <fullName evidence="1">Uncharacterized protein</fullName>
    </submittedName>
</protein>
<keyword evidence="2" id="KW-1185">Reference proteome</keyword>
<reference evidence="1 2" key="1">
    <citation type="journal article" date="2018" name="Nat. Ecol. Evol.">
        <title>Shark genomes provide insights into elasmobranch evolution and the origin of vertebrates.</title>
        <authorList>
            <person name="Hara Y"/>
            <person name="Yamaguchi K"/>
            <person name="Onimaru K"/>
            <person name="Kadota M"/>
            <person name="Koyanagi M"/>
            <person name="Keeley SD"/>
            <person name="Tatsumi K"/>
            <person name="Tanaka K"/>
            <person name="Motone F"/>
            <person name="Kageyama Y"/>
            <person name="Nozu R"/>
            <person name="Adachi N"/>
            <person name="Nishimura O"/>
            <person name="Nakagawa R"/>
            <person name="Tanegashima C"/>
            <person name="Kiyatake I"/>
            <person name="Matsumoto R"/>
            <person name="Murakumo K"/>
            <person name="Nishida K"/>
            <person name="Terakita A"/>
            <person name="Kuratani S"/>
            <person name="Sato K"/>
            <person name="Hyodo S Kuraku.S."/>
        </authorList>
    </citation>
    <scope>NUCLEOTIDE SEQUENCE [LARGE SCALE GENOMIC DNA]</scope>
</reference>
<evidence type="ECO:0000313" key="1">
    <source>
        <dbReference type="EMBL" id="GCC44744.1"/>
    </source>
</evidence>
<dbReference type="STRING" id="137246.A0A401TQ25"/>
<proteinExistence type="predicted"/>
<evidence type="ECO:0000313" key="2">
    <source>
        <dbReference type="Proteomes" id="UP000287033"/>
    </source>
</evidence>
<accession>A0A401TQ25</accession>
<gene>
    <name evidence="1" type="ORF">chiPu_0028885</name>
</gene>
<dbReference type="EMBL" id="BEZZ01142510">
    <property type="protein sequence ID" value="GCC44744.1"/>
    <property type="molecule type" value="Genomic_DNA"/>
</dbReference>
<sequence length="129" mass="14785">MDWREWDMEDEEELQFYLELSCEDEDEEVSGLLQEELGGGQQLTGHLLLVPAPERMSQVLDETLGPLPVLAPVRKFRRQPAGHYDASTDVQELFGKRRAANARERHRVRTVSEGNGRVCGWQQVPVCEH</sequence>
<comment type="caution">
    <text evidence="1">The sequence shown here is derived from an EMBL/GenBank/DDBJ whole genome shotgun (WGS) entry which is preliminary data.</text>
</comment>
<dbReference type="OrthoDB" id="5976910at2759"/>
<organism evidence="1 2">
    <name type="scientific">Chiloscyllium punctatum</name>
    <name type="common">Brownbanded bambooshark</name>
    <name type="synonym">Hemiscyllium punctatum</name>
    <dbReference type="NCBI Taxonomy" id="137246"/>
    <lineage>
        <taxon>Eukaryota</taxon>
        <taxon>Metazoa</taxon>
        <taxon>Chordata</taxon>
        <taxon>Craniata</taxon>
        <taxon>Vertebrata</taxon>
        <taxon>Chondrichthyes</taxon>
        <taxon>Elasmobranchii</taxon>
        <taxon>Galeomorphii</taxon>
        <taxon>Galeoidea</taxon>
        <taxon>Orectolobiformes</taxon>
        <taxon>Hemiscylliidae</taxon>
        <taxon>Chiloscyllium</taxon>
    </lineage>
</organism>
<dbReference type="OMA" id="YVEVECE"/>
<dbReference type="Proteomes" id="UP000287033">
    <property type="component" value="Unassembled WGS sequence"/>
</dbReference>
<dbReference type="AlphaFoldDB" id="A0A401TQ25"/>
<name>A0A401TQ25_CHIPU</name>